<dbReference type="InterPro" id="IPR002562">
    <property type="entry name" value="3'-5'_exonuclease_dom"/>
</dbReference>
<sequence length="252" mass="28922">MAMKTLSPKPAEIKPLAYNSSSSIEPLGYNIWGINFGEDYFVTAVTSCASDVDRWIARTINVHRWRLHKLVVGLDTEWCLPTETNKHQKVAIIQLCVGQRCLVFQLCHKDRMPQSLVDFLENDKFTFVGKGIENDANKLYQDYGLNVARTMDVADMAAAKYDDEELKRFGLKRLVLKFLHVEMEKSKRITLSKWDVNKLSKQQIRYAAIDAFVSFKLAIELKKEIIAVPKPITFDAFVSFKLDHQLTKPGIY</sequence>
<name>A0A2H5P8D6_CITUN</name>
<dbReference type="Proteomes" id="UP000236630">
    <property type="component" value="Unassembled WGS sequence"/>
</dbReference>
<accession>A0A2H5P8D6</accession>
<dbReference type="EMBL" id="BDQV01000046">
    <property type="protein sequence ID" value="GAY48626.1"/>
    <property type="molecule type" value="Genomic_DNA"/>
</dbReference>
<dbReference type="FunFam" id="3.30.420.10:FF:000054">
    <property type="entry name" value="Werner Syndrome-like exonuclease"/>
    <property type="match status" value="1"/>
</dbReference>
<keyword evidence="5" id="KW-1185">Reference proteome</keyword>
<keyword evidence="2" id="KW-0378">Hydrolase</keyword>
<dbReference type="Gene3D" id="3.30.420.10">
    <property type="entry name" value="Ribonuclease H-like superfamily/Ribonuclease H"/>
    <property type="match status" value="1"/>
</dbReference>
<feature type="domain" description="3'-5' exonuclease" evidence="3">
    <location>
        <begin position="53"/>
        <end position="226"/>
    </location>
</feature>
<evidence type="ECO:0000256" key="2">
    <source>
        <dbReference type="ARBA" id="ARBA00022801"/>
    </source>
</evidence>
<keyword evidence="1" id="KW-0540">Nuclease</keyword>
<dbReference type="PANTHER" id="PTHR13620">
    <property type="entry name" value="3-5 EXONUCLEASE"/>
    <property type="match status" value="1"/>
</dbReference>
<evidence type="ECO:0000313" key="5">
    <source>
        <dbReference type="Proteomes" id="UP000236630"/>
    </source>
</evidence>
<dbReference type="InterPro" id="IPR012337">
    <property type="entry name" value="RNaseH-like_sf"/>
</dbReference>
<comment type="caution">
    <text evidence="4">The sequence shown here is derived from an EMBL/GenBank/DDBJ whole genome shotgun (WGS) entry which is preliminary data.</text>
</comment>
<dbReference type="GO" id="GO:0005737">
    <property type="term" value="C:cytoplasm"/>
    <property type="evidence" value="ECO:0007669"/>
    <property type="project" value="TreeGrafter"/>
</dbReference>
<reference evidence="4 5" key="1">
    <citation type="journal article" date="2017" name="Front. Genet.">
        <title>Draft sequencing of the heterozygous diploid genome of Satsuma (Citrus unshiu Marc.) using a hybrid assembly approach.</title>
        <authorList>
            <person name="Shimizu T."/>
            <person name="Tanizawa Y."/>
            <person name="Mochizuki T."/>
            <person name="Nagasaki H."/>
            <person name="Yoshioka T."/>
            <person name="Toyoda A."/>
            <person name="Fujiyama A."/>
            <person name="Kaminuma E."/>
            <person name="Nakamura Y."/>
        </authorList>
    </citation>
    <scope>NUCLEOTIDE SEQUENCE [LARGE SCALE GENOMIC DNA]</scope>
    <source>
        <strain evidence="5">cv. Miyagawa wase</strain>
    </source>
</reference>
<evidence type="ECO:0000259" key="3">
    <source>
        <dbReference type="SMART" id="SM00474"/>
    </source>
</evidence>
<dbReference type="GO" id="GO:0006139">
    <property type="term" value="P:nucleobase-containing compound metabolic process"/>
    <property type="evidence" value="ECO:0007669"/>
    <property type="project" value="InterPro"/>
</dbReference>
<dbReference type="SUPFAM" id="SSF53098">
    <property type="entry name" value="Ribonuclease H-like"/>
    <property type="match status" value="1"/>
</dbReference>
<dbReference type="GO" id="GO:0003676">
    <property type="term" value="F:nucleic acid binding"/>
    <property type="evidence" value="ECO:0007669"/>
    <property type="project" value="InterPro"/>
</dbReference>
<evidence type="ECO:0000256" key="1">
    <source>
        <dbReference type="ARBA" id="ARBA00022722"/>
    </source>
</evidence>
<dbReference type="SMART" id="SM00474">
    <property type="entry name" value="35EXOc"/>
    <property type="match status" value="1"/>
</dbReference>
<protein>
    <recommendedName>
        <fullName evidence="3">3'-5' exonuclease domain-containing protein</fullName>
    </recommendedName>
</protein>
<proteinExistence type="predicted"/>
<dbReference type="AlphaFoldDB" id="A0A2H5P8D6"/>
<dbReference type="STRING" id="55188.A0A2H5P8D6"/>
<dbReference type="GO" id="GO:0005634">
    <property type="term" value="C:nucleus"/>
    <property type="evidence" value="ECO:0007669"/>
    <property type="project" value="TreeGrafter"/>
</dbReference>
<dbReference type="CDD" id="cd06141">
    <property type="entry name" value="WRN_exo"/>
    <property type="match status" value="1"/>
</dbReference>
<dbReference type="PANTHER" id="PTHR13620:SF76">
    <property type="entry name" value="WERNER SYNDROME-LIKE EXONUCLEASE"/>
    <property type="match status" value="1"/>
</dbReference>
<gene>
    <name evidence="4" type="ORF">CUMW_113130</name>
</gene>
<dbReference type="InterPro" id="IPR051132">
    <property type="entry name" value="3-5_Exonuclease_domain"/>
</dbReference>
<organism evidence="4 5">
    <name type="scientific">Citrus unshiu</name>
    <name type="common">Satsuma mandarin</name>
    <name type="synonym">Citrus nobilis var. unshiu</name>
    <dbReference type="NCBI Taxonomy" id="55188"/>
    <lineage>
        <taxon>Eukaryota</taxon>
        <taxon>Viridiplantae</taxon>
        <taxon>Streptophyta</taxon>
        <taxon>Embryophyta</taxon>
        <taxon>Tracheophyta</taxon>
        <taxon>Spermatophyta</taxon>
        <taxon>Magnoliopsida</taxon>
        <taxon>eudicotyledons</taxon>
        <taxon>Gunneridae</taxon>
        <taxon>Pentapetalae</taxon>
        <taxon>rosids</taxon>
        <taxon>malvids</taxon>
        <taxon>Sapindales</taxon>
        <taxon>Rutaceae</taxon>
        <taxon>Aurantioideae</taxon>
        <taxon>Citrus</taxon>
    </lineage>
</organism>
<dbReference type="GO" id="GO:0008408">
    <property type="term" value="F:3'-5' exonuclease activity"/>
    <property type="evidence" value="ECO:0007669"/>
    <property type="project" value="InterPro"/>
</dbReference>
<evidence type="ECO:0000313" key="4">
    <source>
        <dbReference type="EMBL" id="GAY48626.1"/>
    </source>
</evidence>
<dbReference type="Pfam" id="PF01612">
    <property type="entry name" value="DNA_pol_A_exo1"/>
    <property type="match status" value="1"/>
</dbReference>
<dbReference type="InterPro" id="IPR036397">
    <property type="entry name" value="RNaseH_sf"/>
</dbReference>